<organism evidence="2 3">
    <name type="scientific">Nephila pilipes</name>
    <name type="common">Giant wood spider</name>
    <name type="synonym">Nephila maculata</name>
    <dbReference type="NCBI Taxonomy" id="299642"/>
    <lineage>
        <taxon>Eukaryota</taxon>
        <taxon>Metazoa</taxon>
        <taxon>Ecdysozoa</taxon>
        <taxon>Arthropoda</taxon>
        <taxon>Chelicerata</taxon>
        <taxon>Arachnida</taxon>
        <taxon>Araneae</taxon>
        <taxon>Araneomorphae</taxon>
        <taxon>Entelegynae</taxon>
        <taxon>Araneoidea</taxon>
        <taxon>Nephilidae</taxon>
        <taxon>Nephila</taxon>
    </lineage>
</organism>
<dbReference type="OrthoDB" id="10432032at2759"/>
<dbReference type="Proteomes" id="UP000887013">
    <property type="component" value="Unassembled WGS sequence"/>
</dbReference>
<dbReference type="AlphaFoldDB" id="A0A8X6NZT5"/>
<keyword evidence="1" id="KW-1133">Transmembrane helix</keyword>
<feature type="transmembrane region" description="Helical" evidence="1">
    <location>
        <begin position="112"/>
        <end position="129"/>
    </location>
</feature>
<dbReference type="EMBL" id="BMAW01064210">
    <property type="protein sequence ID" value="GFT43917.1"/>
    <property type="molecule type" value="Genomic_DNA"/>
</dbReference>
<proteinExistence type="predicted"/>
<keyword evidence="3" id="KW-1185">Reference proteome</keyword>
<keyword evidence="1" id="KW-0472">Membrane</keyword>
<feature type="transmembrane region" description="Helical" evidence="1">
    <location>
        <begin position="274"/>
        <end position="293"/>
    </location>
</feature>
<gene>
    <name evidence="2" type="primary">AVEN_213416_1</name>
    <name evidence="2" type="ORF">NPIL_386621</name>
</gene>
<reference evidence="2" key="1">
    <citation type="submission" date="2020-08" db="EMBL/GenBank/DDBJ databases">
        <title>Multicomponent nature underlies the extraordinary mechanical properties of spider dragline silk.</title>
        <authorList>
            <person name="Kono N."/>
            <person name="Nakamura H."/>
            <person name="Mori M."/>
            <person name="Yoshida Y."/>
            <person name="Ohtoshi R."/>
            <person name="Malay A.D."/>
            <person name="Moran D.A.P."/>
            <person name="Tomita M."/>
            <person name="Numata K."/>
            <person name="Arakawa K."/>
        </authorList>
    </citation>
    <scope>NUCLEOTIDE SEQUENCE</scope>
</reference>
<feature type="transmembrane region" description="Helical" evidence="1">
    <location>
        <begin position="378"/>
        <end position="396"/>
    </location>
</feature>
<feature type="transmembrane region" description="Helical" evidence="1">
    <location>
        <begin position="305"/>
        <end position="325"/>
    </location>
</feature>
<accession>A0A8X6NZT5</accession>
<sequence>MNASKSSSMKEKESSATLNMSTNDNHYLDGIQLLADPCVVSSIHQMDLSSVNTRMSKYLITFLCWTGLVPQNKDNSYSKKWIVFLLILLLGIVDNLSTLLVNLDSEQLKKKVAHFLPEILSLVIWYAARRQRAKLKTMLQKLQDMPPSKFEKTLGFLIFFVSSIPWVGPTLFTIQNKPKIVYGFELKGPLGQFLLWIRSHVHLIMYPTFPCLIALLYCIACLRCSRSMKSLSQVINRFTPEAFRTSEQLSILRYKAKIDDVLDDIQEVFSVPSLFLILANFSSCCRIFGWNVLEFESDKKIVKTTFYAVVSFTCLSGTLWMASGVSTELNNMKKIFHKKSHLRLLFVRTPKETQYKKELMGEPNFVLSGCDIIFYRRSTLLTIMGALLTYTILVIGL</sequence>
<evidence type="ECO:0000313" key="2">
    <source>
        <dbReference type="EMBL" id="GFT43917.1"/>
    </source>
</evidence>
<evidence type="ECO:0000313" key="3">
    <source>
        <dbReference type="Proteomes" id="UP000887013"/>
    </source>
</evidence>
<feature type="transmembrane region" description="Helical" evidence="1">
    <location>
        <begin position="203"/>
        <end position="222"/>
    </location>
</feature>
<feature type="transmembrane region" description="Helical" evidence="1">
    <location>
        <begin position="81"/>
        <end position="100"/>
    </location>
</feature>
<name>A0A8X6NZT5_NEPPI</name>
<evidence type="ECO:0000256" key="1">
    <source>
        <dbReference type="SAM" id="Phobius"/>
    </source>
</evidence>
<comment type="caution">
    <text evidence="2">The sequence shown here is derived from an EMBL/GenBank/DDBJ whole genome shotgun (WGS) entry which is preliminary data.</text>
</comment>
<protein>
    <submittedName>
        <fullName evidence="2">Uncharacterized protein</fullName>
    </submittedName>
</protein>
<keyword evidence="1" id="KW-0812">Transmembrane</keyword>
<feature type="transmembrane region" description="Helical" evidence="1">
    <location>
        <begin position="150"/>
        <end position="168"/>
    </location>
</feature>